<dbReference type="EMBL" id="BSOH01000005">
    <property type="protein sequence ID" value="GLR16210.1"/>
    <property type="molecule type" value="Genomic_DNA"/>
</dbReference>
<dbReference type="RefSeq" id="WP_235293012.1">
    <property type="nucleotide sequence ID" value="NZ_BSOH01000005.1"/>
</dbReference>
<sequence length="408" mass="46947">MSNYISTLYAHDASFDLITNEAKKIFPNAEWKYDRQNEFTNASLIMKGGFLKPKKRLKITYRERDQLSFELKDAQCPVTSNLLGMHKMVDSIQTKNKKIQTQLLNKIKTINSEFSIIMEEKSEKEFKILVDRLAAKLDAIVFAQPRTGLMNSLAQSFLDKDLNLILDVNGNSEIEDLPVKISPKYFDSQKEEVPEQIARKNNSELELRKFGIKVNDKLPSIPNTESTVIRSPKEIAERTVALALTNLVAFNNITGDQAIQFANKHEIINLLTPKEIEFLKNPTPEAKNHETWKCEGIWTLCWALGIVPELAFPKDLADLSNIPSDNYPIGSEIKPLEFINKNKTHIDKNLILDANDLYYRMDWACVDARLQEKELTQVHPGVVYERHYALNWLINYRKQDWDNVSTDT</sequence>
<comment type="caution">
    <text evidence="1">The sequence shown here is derived from an EMBL/GenBank/DDBJ whole genome shotgun (WGS) entry which is preliminary data.</text>
</comment>
<keyword evidence="2" id="KW-1185">Reference proteome</keyword>
<dbReference type="InterPro" id="IPR025368">
    <property type="entry name" value="DUF4272"/>
</dbReference>
<dbReference type="Proteomes" id="UP001156666">
    <property type="component" value="Unassembled WGS sequence"/>
</dbReference>
<protein>
    <recommendedName>
        <fullName evidence="3">DUF4272 domain-containing protein</fullName>
    </recommendedName>
</protein>
<organism evidence="1 2">
    <name type="scientific">Portibacter lacus</name>
    <dbReference type="NCBI Taxonomy" id="1099794"/>
    <lineage>
        <taxon>Bacteria</taxon>
        <taxon>Pseudomonadati</taxon>
        <taxon>Bacteroidota</taxon>
        <taxon>Saprospiria</taxon>
        <taxon>Saprospirales</taxon>
        <taxon>Haliscomenobacteraceae</taxon>
        <taxon>Portibacter</taxon>
    </lineage>
</organism>
<name>A0AA37SM01_9BACT</name>
<gene>
    <name evidence="1" type="ORF">GCM10007940_08250</name>
</gene>
<proteinExistence type="predicted"/>
<evidence type="ECO:0000313" key="2">
    <source>
        <dbReference type="Proteomes" id="UP001156666"/>
    </source>
</evidence>
<dbReference type="Pfam" id="PF14094">
    <property type="entry name" value="DUF4272"/>
    <property type="match status" value="1"/>
</dbReference>
<reference evidence="1" key="1">
    <citation type="journal article" date="2014" name="Int. J. Syst. Evol. Microbiol.">
        <title>Complete genome sequence of Corynebacterium casei LMG S-19264T (=DSM 44701T), isolated from a smear-ripened cheese.</title>
        <authorList>
            <consortium name="US DOE Joint Genome Institute (JGI-PGF)"/>
            <person name="Walter F."/>
            <person name="Albersmeier A."/>
            <person name="Kalinowski J."/>
            <person name="Ruckert C."/>
        </authorList>
    </citation>
    <scope>NUCLEOTIDE SEQUENCE</scope>
    <source>
        <strain evidence="1">NBRC 108769</strain>
    </source>
</reference>
<evidence type="ECO:0008006" key="3">
    <source>
        <dbReference type="Google" id="ProtNLM"/>
    </source>
</evidence>
<evidence type="ECO:0000313" key="1">
    <source>
        <dbReference type="EMBL" id="GLR16210.1"/>
    </source>
</evidence>
<dbReference type="AlphaFoldDB" id="A0AA37SM01"/>
<accession>A0AA37SM01</accession>
<reference evidence="1" key="2">
    <citation type="submission" date="2023-01" db="EMBL/GenBank/DDBJ databases">
        <title>Draft genome sequence of Portibacter lacus strain NBRC 108769.</title>
        <authorList>
            <person name="Sun Q."/>
            <person name="Mori K."/>
        </authorList>
    </citation>
    <scope>NUCLEOTIDE SEQUENCE</scope>
    <source>
        <strain evidence="1">NBRC 108769</strain>
    </source>
</reference>